<organism evidence="1 2">
    <name type="scientific">Coprobacillus cateniformis</name>
    <dbReference type="NCBI Taxonomy" id="100884"/>
    <lineage>
        <taxon>Bacteria</taxon>
        <taxon>Bacillati</taxon>
        <taxon>Bacillota</taxon>
        <taxon>Erysipelotrichia</taxon>
        <taxon>Erysipelotrichales</taxon>
        <taxon>Coprobacillaceae</taxon>
        <taxon>Coprobacillus</taxon>
    </lineage>
</organism>
<name>E7G9A5_9FIRM</name>
<keyword evidence="2" id="KW-1185">Reference proteome</keyword>
<proteinExistence type="predicted"/>
<evidence type="ECO:0000313" key="1">
    <source>
        <dbReference type="EMBL" id="EFW05395.1"/>
    </source>
</evidence>
<dbReference type="RefSeq" id="WP_008788459.1">
    <property type="nucleotide sequence ID" value="NZ_AKCB01000002.1"/>
</dbReference>
<evidence type="ECO:0000313" key="2">
    <source>
        <dbReference type="Proteomes" id="UP000003157"/>
    </source>
</evidence>
<dbReference type="Proteomes" id="UP000003157">
    <property type="component" value="Unassembled WGS sequence"/>
</dbReference>
<dbReference type="EMBL" id="ADKX01000024">
    <property type="protein sequence ID" value="EFW05395.1"/>
    <property type="molecule type" value="Genomic_DNA"/>
</dbReference>
<dbReference type="AlphaFoldDB" id="E7G9A5"/>
<accession>E7G9A5</accession>
<reference evidence="1 2" key="1">
    <citation type="submission" date="2010-12" db="EMBL/GenBank/DDBJ databases">
        <title>The Genome Sequence of Coprobacillus sp. strain 29_1.</title>
        <authorList>
            <consortium name="The Broad Institute Genome Sequencing Platform"/>
            <person name="Earl A."/>
            <person name="Ward D."/>
            <person name="Feldgarden M."/>
            <person name="Gevers D."/>
            <person name="Daigneault M."/>
            <person name="Sibley C.D."/>
            <person name="White A."/>
            <person name="Strauss J."/>
            <person name="Allen-Vercoe E."/>
            <person name="Young S.K."/>
            <person name="Zeng Q."/>
            <person name="Gargeya S."/>
            <person name="Fitzgerald M."/>
            <person name="Haas B."/>
            <person name="Abouelleil A."/>
            <person name="Alvarado L."/>
            <person name="Arachchi H.M."/>
            <person name="Berlin A."/>
            <person name="Brown A."/>
            <person name="Chapman S.B."/>
            <person name="Chen Z."/>
            <person name="Dunbar C."/>
            <person name="Freedman E."/>
            <person name="Gearin G."/>
            <person name="Gellesch M."/>
            <person name="Goldberg J."/>
            <person name="Griggs A."/>
            <person name="Gujja S."/>
            <person name="Heilman E."/>
            <person name="Heiman D."/>
            <person name="Howarth C."/>
            <person name="Larson L."/>
            <person name="Lui A."/>
            <person name="MacDonald P.J.P."/>
            <person name="Mehta T."/>
            <person name="Montmayeur A."/>
            <person name="Murphy C."/>
            <person name="Neiman D."/>
            <person name="Pearson M."/>
            <person name="Priest M."/>
            <person name="Roberts A."/>
            <person name="Saif S."/>
            <person name="Shea T."/>
            <person name="Shenoy N."/>
            <person name="Sisk P."/>
            <person name="Stolte C."/>
            <person name="Sykes S."/>
            <person name="White J."/>
            <person name="Yandava C."/>
            <person name="Nusbaum C."/>
            <person name="Birren B."/>
        </authorList>
    </citation>
    <scope>NUCLEOTIDE SEQUENCE [LARGE SCALE GENOMIC DNA]</scope>
    <source>
        <strain evidence="1 2">29_1</strain>
    </source>
</reference>
<protein>
    <submittedName>
        <fullName evidence="1">Uncharacterized protein</fullName>
    </submittedName>
</protein>
<dbReference type="HOGENOM" id="CLU_2896401_0_0_9"/>
<dbReference type="eggNOG" id="ENOG502ZT1G">
    <property type="taxonomic scope" value="Bacteria"/>
</dbReference>
<gene>
    <name evidence="1" type="ORF">HMPREF9488_01343</name>
</gene>
<dbReference type="OrthoDB" id="1650046at2"/>
<comment type="caution">
    <text evidence="1">The sequence shown here is derived from an EMBL/GenBank/DDBJ whole genome shotgun (WGS) entry which is preliminary data.</text>
</comment>
<sequence>MEKEKTLLDETLQHLSQAIDMIDMMSVACTSLDKSDMIGPLEILKRDLQSLYFKIDQHIYPQ</sequence>
<dbReference type="GeneID" id="78230975"/>